<dbReference type="OrthoDB" id="485097at2"/>
<dbReference type="AlphaFoldDB" id="A0A1J0AAB0"/>
<dbReference type="Proteomes" id="UP000180235">
    <property type="component" value="Chromosome"/>
</dbReference>
<sequence length="134" mass="14971">MASREAVRQYLACWFQAGKSVVYGQETWRPQRVTQVGQYSPEFISLWQEMVQRGLHYYSLAGTDVSLGQLCSDDWEIMACSRCTMPIPIKIAGMTTGSCPCADLALWPNPNLPLPHGVVDSQAHLAQVQARLQQ</sequence>
<keyword evidence="2" id="KW-1185">Reference proteome</keyword>
<dbReference type="STRING" id="1188229.GlitD10_0553"/>
<reference evidence="1 2" key="1">
    <citation type="submission" date="2016-10" db="EMBL/GenBank/DDBJ databases">
        <title>Description of Gloeomargarita lithophora gen. nov., sp. nov., a thylakoid-bearing basal-branching cyanobacterium with intracellular carbonates, and proposal for Gloeomargaritales ord. nov.</title>
        <authorList>
            <person name="Moreira D."/>
            <person name="Tavera R."/>
            <person name="Benzerara K."/>
            <person name="Skouri-Panet F."/>
            <person name="Couradeau E."/>
            <person name="Gerard E."/>
            <person name="Loussert C."/>
            <person name="Novelo E."/>
            <person name="Zivanovic Y."/>
            <person name="Lopez-Garcia P."/>
        </authorList>
    </citation>
    <scope>NUCLEOTIDE SEQUENCE [LARGE SCALE GENOMIC DNA]</scope>
    <source>
        <strain evidence="1 2">D10</strain>
    </source>
</reference>
<protein>
    <submittedName>
        <fullName evidence="1">Uncharacterized protein</fullName>
    </submittedName>
</protein>
<dbReference type="KEGG" id="glt:GlitD10_0553"/>
<accession>A0A1J0AAB0</accession>
<dbReference type="EMBL" id="CP017675">
    <property type="protein sequence ID" value="APB32867.1"/>
    <property type="molecule type" value="Genomic_DNA"/>
</dbReference>
<proteinExistence type="predicted"/>
<gene>
    <name evidence="1" type="ORF">GlitD10_0553</name>
</gene>
<dbReference type="RefSeq" id="WP_071453545.1">
    <property type="nucleotide sequence ID" value="NZ_CP017675.1"/>
</dbReference>
<organism evidence="1 2">
    <name type="scientific">Gloeomargarita lithophora Alchichica-D10</name>
    <dbReference type="NCBI Taxonomy" id="1188229"/>
    <lineage>
        <taxon>Bacteria</taxon>
        <taxon>Bacillati</taxon>
        <taxon>Cyanobacteriota</taxon>
        <taxon>Cyanophyceae</taxon>
        <taxon>Gloeomargaritales</taxon>
        <taxon>Gloeomargaritaceae</taxon>
        <taxon>Gloeomargarita</taxon>
    </lineage>
</organism>
<evidence type="ECO:0000313" key="2">
    <source>
        <dbReference type="Proteomes" id="UP000180235"/>
    </source>
</evidence>
<name>A0A1J0AAB0_9CYAN</name>
<evidence type="ECO:0000313" key="1">
    <source>
        <dbReference type="EMBL" id="APB32867.1"/>
    </source>
</evidence>